<name>A0ABQ9FYT3_TEGGR</name>
<sequence length="357" mass="40963">MKELEVMSIRRSVSNKSPQSLKVSTDVRRTNSFSLLARPSRPGDRLTVEVLQALTPYKNGKDIVSEASRDLLLNYLKMEPHVHEIFFPEETLDSRLIRVDTRGFPSDKLSTALVAEVISKTKDQYKFNQMIDKTALSDVLHDIYNSLHWKKLGFSLYTELYPVVVKDQKSGVCLLDFIENNGHTWAEKLVSHIMEPKWTTMWMNRIIRGLWSEEDYNSEMNALFVKLHLLDPQSVIPAFQFLLNQRALPSVNLELATRNYLGGPLDSSLIADNVKEAIQKTSVPLNVSRLSLNDVDVYHGVEVDEFIVTECRNIGVWSGKRADNSKISKARDRCCLICKDCKIVWRNLIHHMTQDKK</sequence>
<evidence type="ECO:0000313" key="3">
    <source>
        <dbReference type="Proteomes" id="UP001217089"/>
    </source>
</evidence>
<dbReference type="Proteomes" id="UP001217089">
    <property type="component" value="Unassembled WGS sequence"/>
</dbReference>
<gene>
    <name evidence="2" type="ORF">KUTeg_000855</name>
</gene>
<keyword evidence="3" id="KW-1185">Reference proteome</keyword>
<evidence type="ECO:0000313" key="2">
    <source>
        <dbReference type="EMBL" id="KAJ8322384.1"/>
    </source>
</evidence>
<feature type="compositionally biased region" description="Polar residues" evidence="1">
    <location>
        <begin position="11"/>
        <end position="23"/>
    </location>
</feature>
<comment type="caution">
    <text evidence="2">The sequence shown here is derived from an EMBL/GenBank/DDBJ whole genome shotgun (WGS) entry which is preliminary data.</text>
</comment>
<proteinExistence type="predicted"/>
<evidence type="ECO:0000256" key="1">
    <source>
        <dbReference type="SAM" id="MobiDB-lite"/>
    </source>
</evidence>
<organism evidence="2 3">
    <name type="scientific">Tegillarca granosa</name>
    <name type="common">Malaysian cockle</name>
    <name type="synonym">Anadara granosa</name>
    <dbReference type="NCBI Taxonomy" id="220873"/>
    <lineage>
        <taxon>Eukaryota</taxon>
        <taxon>Metazoa</taxon>
        <taxon>Spiralia</taxon>
        <taxon>Lophotrochozoa</taxon>
        <taxon>Mollusca</taxon>
        <taxon>Bivalvia</taxon>
        <taxon>Autobranchia</taxon>
        <taxon>Pteriomorphia</taxon>
        <taxon>Arcoida</taxon>
        <taxon>Arcoidea</taxon>
        <taxon>Arcidae</taxon>
        <taxon>Tegillarca</taxon>
    </lineage>
</organism>
<accession>A0ABQ9FYT3</accession>
<feature type="region of interest" description="Disordered" evidence="1">
    <location>
        <begin position="1"/>
        <end position="23"/>
    </location>
</feature>
<protein>
    <submittedName>
        <fullName evidence="2">Uncharacterized protein</fullName>
    </submittedName>
</protein>
<reference evidence="2 3" key="1">
    <citation type="submission" date="2022-12" db="EMBL/GenBank/DDBJ databases">
        <title>Chromosome-level genome of Tegillarca granosa.</title>
        <authorList>
            <person name="Kim J."/>
        </authorList>
    </citation>
    <scope>NUCLEOTIDE SEQUENCE [LARGE SCALE GENOMIC DNA]</scope>
    <source>
        <strain evidence="2">Teg-2019</strain>
        <tissue evidence="2">Adductor muscle</tissue>
    </source>
</reference>
<dbReference type="EMBL" id="JARBDR010000018">
    <property type="protein sequence ID" value="KAJ8322384.1"/>
    <property type="molecule type" value="Genomic_DNA"/>
</dbReference>